<dbReference type="PANTHER" id="PTHR47426">
    <property type="entry name" value="ACYL-COA N-ACYLTRANSFERASES (NAT) SUPERFAMILY PROTEIN"/>
    <property type="match status" value="1"/>
</dbReference>
<dbReference type="GO" id="GO:0016747">
    <property type="term" value="F:acyltransferase activity, transferring groups other than amino-acyl groups"/>
    <property type="evidence" value="ECO:0007669"/>
    <property type="project" value="InterPro"/>
</dbReference>
<dbReference type="InterPro" id="IPR000182">
    <property type="entry name" value="GNAT_dom"/>
</dbReference>
<dbReference type="Gene3D" id="3.40.630.30">
    <property type="match status" value="1"/>
</dbReference>
<dbReference type="Proteomes" id="UP001489004">
    <property type="component" value="Unassembled WGS sequence"/>
</dbReference>
<proteinExistence type="predicted"/>
<dbReference type="CDD" id="cd04301">
    <property type="entry name" value="NAT_SF"/>
    <property type="match status" value="1"/>
</dbReference>
<name>A0AAW1PAW7_9CHLO</name>
<protein>
    <recommendedName>
        <fullName evidence="1">N-acetyltransferase domain-containing protein</fullName>
    </recommendedName>
</protein>
<dbReference type="InterPro" id="IPR016181">
    <property type="entry name" value="Acyl_CoA_acyltransferase"/>
</dbReference>
<keyword evidence="3" id="KW-1185">Reference proteome</keyword>
<accession>A0AAW1PAW7</accession>
<evidence type="ECO:0000313" key="3">
    <source>
        <dbReference type="Proteomes" id="UP001489004"/>
    </source>
</evidence>
<comment type="caution">
    <text evidence="2">The sequence shown here is derived from an EMBL/GenBank/DDBJ whole genome shotgun (WGS) entry which is preliminary data.</text>
</comment>
<evidence type="ECO:0000313" key="2">
    <source>
        <dbReference type="EMBL" id="KAK9806910.1"/>
    </source>
</evidence>
<reference evidence="2 3" key="1">
    <citation type="journal article" date="2024" name="Nat. Commun.">
        <title>Phylogenomics reveals the evolutionary origins of lichenization in chlorophyte algae.</title>
        <authorList>
            <person name="Puginier C."/>
            <person name="Libourel C."/>
            <person name="Otte J."/>
            <person name="Skaloud P."/>
            <person name="Haon M."/>
            <person name="Grisel S."/>
            <person name="Petersen M."/>
            <person name="Berrin J.G."/>
            <person name="Delaux P.M."/>
            <person name="Dal Grande F."/>
            <person name="Keller J."/>
        </authorList>
    </citation>
    <scope>NUCLEOTIDE SEQUENCE [LARGE SCALE GENOMIC DNA]</scope>
    <source>
        <strain evidence="2 3">SAG 2043</strain>
    </source>
</reference>
<sequence>MRLEAPREMAEELGQVALLRAEAYYAEQPRSRFVKSFMKQFAEGEVASLRRRTQLGPNSPPECVCLVAVQPDPAGNSQVVGTMDVRPPASQGGRHPMGVPEKDSEGAYAYNVVVAAKHRGKGFGKALLQEAARLARANWHAQRMYAHVAADNEIASGVYRCVGFCDAAAHLGGNTANFDGALKLGREILLQKDL</sequence>
<gene>
    <name evidence="2" type="ORF">WJX72_007215</name>
</gene>
<dbReference type="PROSITE" id="PS51186">
    <property type="entry name" value="GNAT"/>
    <property type="match status" value="1"/>
</dbReference>
<dbReference type="SUPFAM" id="SSF55729">
    <property type="entry name" value="Acyl-CoA N-acyltransferases (Nat)"/>
    <property type="match status" value="1"/>
</dbReference>
<feature type="domain" description="N-acetyltransferase" evidence="1">
    <location>
        <begin position="36"/>
        <end position="194"/>
    </location>
</feature>
<dbReference type="AlphaFoldDB" id="A0AAW1PAW7"/>
<dbReference type="Pfam" id="PF00583">
    <property type="entry name" value="Acetyltransf_1"/>
    <property type="match status" value="1"/>
</dbReference>
<organism evidence="2 3">
    <name type="scientific">[Myrmecia] bisecta</name>
    <dbReference type="NCBI Taxonomy" id="41462"/>
    <lineage>
        <taxon>Eukaryota</taxon>
        <taxon>Viridiplantae</taxon>
        <taxon>Chlorophyta</taxon>
        <taxon>core chlorophytes</taxon>
        <taxon>Trebouxiophyceae</taxon>
        <taxon>Trebouxiales</taxon>
        <taxon>Trebouxiaceae</taxon>
        <taxon>Myrmecia</taxon>
    </lineage>
</organism>
<evidence type="ECO:0000259" key="1">
    <source>
        <dbReference type="PROSITE" id="PS51186"/>
    </source>
</evidence>
<dbReference type="PANTHER" id="PTHR47426:SF3">
    <property type="entry name" value="GCN5-RELATED N-ACETYLTRANSFERASE 6, CHLOROPLASTIC"/>
    <property type="match status" value="1"/>
</dbReference>
<dbReference type="EMBL" id="JALJOR010000013">
    <property type="protein sequence ID" value="KAK9806910.1"/>
    <property type="molecule type" value="Genomic_DNA"/>
</dbReference>